<comment type="subcellular location">
    <subcellularLocation>
        <location evidence="1">Cell inner membrane</location>
        <topology evidence="1">Multi-pass membrane protein</topology>
    </subcellularLocation>
</comment>
<dbReference type="PANTHER" id="PTHR43849">
    <property type="entry name" value="BLL3936 PROTEIN"/>
    <property type="match status" value="1"/>
</dbReference>
<keyword evidence="1" id="KW-1003">Cell membrane</keyword>
<keyword evidence="1" id="KW-0813">Transport</keyword>
<dbReference type="NCBIfam" id="TIGR02123">
    <property type="entry name" value="TRAP_fused"/>
    <property type="match status" value="1"/>
</dbReference>
<evidence type="ECO:0000313" key="4">
    <source>
        <dbReference type="EMBL" id="SLN70682.1"/>
    </source>
</evidence>
<feature type="transmembrane region" description="Helical" evidence="2">
    <location>
        <begin position="296"/>
        <end position="322"/>
    </location>
</feature>
<feature type="transmembrane region" description="Helical" evidence="2">
    <location>
        <begin position="101"/>
        <end position="121"/>
    </location>
</feature>
<feature type="transmembrane region" description="Helical" evidence="2">
    <location>
        <begin position="556"/>
        <end position="580"/>
    </location>
</feature>
<name>A0A1Y5TSX7_9PROT</name>
<feature type="transmembrane region" description="Helical" evidence="2">
    <location>
        <begin position="223"/>
        <end position="243"/>
    </location>
</feature>
<feature type="transmembrane region" description="Helical" evidence="2">
    <location>
        <begin position="405"/>
        <end position="426"/>
    </location>
</feature>
<feature type="transmembrane region" description="Helical" evidence="2">
    <location>
        <begin position="343"/>
        <end position="360"/>
    </location>
</feature>
<comment type="function">
    <text evidence="1">Part of the tripartite ATP-independent periplasmic (TRAP) transport system.</text>
</comment>
<proteinExistence type="predicted"/>
<evidence type="ECO:0000256" key="2">
    <source>
        <dbReference type="SAM" id="Phobius"/>
    </source>
</evidence>
<protein>
    <submittedName>
        <fullName evidence="4">Sialic acid TRAP transporter permease protein SiaT</fullName>
    </submittedName>
</protein>
<dbReference type="PANTHER" id="PTHR43849:SF2">
    <property type="entry name" value="BLL3936 PROTEIN"/>
    <property type="match status" value="1"/>
</dbReference>
<feature type="transmembrane region" description="Helical" evidence="2">
    <location>
        <begin position="166"/>
        <end position="196"/>
    </location>
</feature>
<feature type="transmembrane region" description="Helical" evidence="2">
    <location>
        <begin position="39"/>
        <end position="59"/>
    </location>
</feature>
<keyword evidence="2" id="KW-0472">Membrane</keyword>
<feature type="transmembrane region" description="Helical" evidence="2">
    <location>
        <begin position="489"/>
        <end position="513"/>
    </location>
</feature>
<keyword evidence="2" id="KW-0812">Transmembrane</keyword>
<reference evidence="4 5" key="1">
    <citation type="submission" date="2017-03" db="EMBL/GenBank/DDBJ databases">
        <authorList>
            <person name="Afonso C.L."/>
            <person name="Miller P.J."/>
            <person name="Scott M.A."/>
            <person name="Spackman E."/>
            <person name="Goraichik I."/>
            <person name="Dimitrov K.M."/>
            <person name="Suarez D.L."/>
            <person name="Swayne D.E."/>
        </authorList>
    </citation>
    <scope>NUCLEOTIDE SEQUENCE [LARGE SCALE GENOMIC DNA]</scope>
    <source>
        <strain evidence="4 5">CECT 7691</strain>
    </source>
</reference>
<gene>
    <name evidence="4" type="primary">siaT_23</name>
    <name evidence="4" type="ORF">OCH7691_03309</name>
</gene>
<dbReference type="AlphaFoldDB" id="A0A1Y5TSX7"/>
<feature type="transmembrane region" description="Helical" evidence="2">
    <location>
        <begin position="366"/>
        <end position="384"/>
    </location>
</feature>
<feature type="domain" description="TRAP C4-dicarboxylate transport system permease DctM subunit" evidence="3">
    <location>
        <begin position="115"/>
        <end position="552"/>
    </location>
</feature>
<feature type="transmembrane region" description="Helical" evidence="2">
    <location>
        <begin position="525"/>
        <end position="544"/>
    </location>
</feature>
<evidence type="ECO:0000313" key="5">
    <source>
        <dbReference type="Proteomes" id="UP000193200"/>
    </source>
</evidence>
<dbReference type="InParanoid" id="A0A1Y5TSX7"/>
<keyword evidence="5" id="KW-1185">Reference proteome</keyword>
<dbReference type="GO" id="GO:0005886">
    <property type="term" value="C:plasma membrane"/>
    <property type="evidence" value="ECO:0007669"/>
    <property type="project" value="UniProtKB-SubCell"/>
</dbReference>
<dbReference type="Pfam" id="PF06808">
    <property type="entry name" value="DctM"/>
    <property type="match status" value="1"/>
</dbReference>
<feature type="transmembrane region" description="Helical" evidence="2">
    <location>
        <begin position="128"/>
        <end position="146"/>
    </location>
</feature>
<sequence>MPVTDSLAKACGLLAAALGLGLALQAIYSAYFGVWEPWFHRSLVVGISVAVVTLTTSLVSRHKPKRRLVAACLIAIDVAIIAVVTLALERLFNAYEHVDDIMLAYSAYDLTVSLLAVLAIFELSRRLFGWPLFLFSLLILVYCLYGDHFPWIFRHSGFSLEQTMQILWFGLQGVFGMPTGVVLQIIFIFIVFGVLLEQSGAGAALIRIAFFLTGRSRGGPAQAAVVASALFGTMSGSVVANVVGTGSFTIPMVKKRGFSGPFAGGVESAASAGGQFVPPVMGAAAFVMADLTGYSYLSICIAALVPALLFYLSLALSVGLEARRLGIRPTPAEDLVTPNRRDWLNGLMVAGPIAAIIIVLTMGRTAAMAGFWATVTVLVLAFLINPDFRRKPGRVLGMLAAGGRTGATIVIAVAGIGVVLGVLNLTGFGLKFASLISVIGEGNLFLSLLLTMLACLALGMGMPTLPAYLIIVLVMGPAIRNLGVPVLALHMFVLYFGVLSAITPPVALAAFAAAPIAGANPFTTALVAAQLSVAGFIIPFVFVYEPDLLLILDFDLANFVWVMVRFGAALWLTATAFAGFERLSLAPWSRIGRLLCAALILPGFIPVSLAACGLGALIVAYDMLLRQKFAPRETLASGSAAHGKRN</sequence>
<dbReference type="InterPro" id="IPR010656">
    <property type="entry name" value="DctM"/>
</dbReference>
<accession>A0A1Y5TSX7</accession>
<dbReference type="EMBL" id="FWFR01000003">
    <property type="protein sequence ID" value="SLN70682.1"/>
    <property type="molecule type" value="Genomic_DNA"/>
</dbReference>
<dbReference type="Proteomes" id="UP000193200">
    <property type="component" value="Unassembled WGS sequence"/>
</dbReference>
<keyword evidence="1" id="KW-0997">Cell inner membrane</keyword>
<evidence type="ECO:0000256" key="1">
    <source>
        <dbReference type="RuleBase" id="RU369079"/>
    </source>
</evidence>
<organism evidence="4 5">
    <name type="scientific">Oceanibacterium hippocampi</name>
    <dbReference type="NCBI Taxonomy" id="745714"/>
    <lineage>
        <taxon>Bacteria</taxon>
        <taxon>Pseudomonadati</taxon>
        <taxon>Pseudomonadota</taxon>
        <taxon>Alphaproteobacteria</taxon>
        <taxon>Sneathiellales</taxon>
        <taxon>Sneathiellaceae</taxon>
        <taxon>Oceanibacterium</taxon>
    </lineage>
</organism>
<feature type="transmembrane region" description="Helical" evidence="2">
    <location>
        <begin position="68"/>
        <end position="89"/>
    </location>
</feature>
<dbReference type="RefSeq" id="WP_176245111.1">
    <property type="nucleotide sequence ID" value="NZ_FWFR01000003.1"/>
</dbReference>
<feature type="transmembrane region" description="Helical" evidence="2">
    <location>
        <begin position="592"/>
        <end position="621"/>
    </location>
</feature>
<evidence type="ECO:0000259" key="3">
    <source>
        <dbReference type="Pfam" id="PF06808"/>
    </source>
</evidence>
<dbReference type="InterPro" id="IPR011853">
    <property type="entry name" value="TRAP_DctM-Dct_fused"/>
</dbReference>
<dbReference type="GO" id="GO:0022857">
    <property type="term" value="F:transmembrane transporter activity"/>
    <property type="evidence" value="ECO:0007669"/>
    <property type="project" value="UniProtKB-UniRule"/>
</dbReference>
<keyword evidence="2" id="KW-1133">Transmembrane helix</keyword>